<dbReference type="AlphaFoldDB" id="L8JYK2"/>
<protein>
    <submittedName>
        <fullName evidence="1">Uncharacterized protein</fullName>
    </submittedName>
</protein>
<comment type="caution">
    <text evidence="1">The sequence shown here is derived from an EMBL/GenBank/DDBJ whole genome shotgun (WGS) entry which is preliminary data.</text>
</comment>
<gene>
    <name evidence="1" type="ORF">C900_04744</name>
</gene>
<name>L8JYK2_9BACT</name>
<dbReference type="STRING" id="1237149.C900_04744"/>
<dbReference type="eggNOG" id="ENOG5032RE0">
    <property type="taxonomic scope" value="Bacteria"/>
</dbReference>
<sequence length="260" mass="29541">MKKLGFISIWLLIATVAYGGEIVLSGTYMGKPVFVQNPFNHSRNSFCTDAVYVNDRKLFEAPQISAFKIDLSYLKMEDLVVIRIVFSDGCQPRVVNPQVIQPRSNFKFITSQSDNSSISWTTAGELSGGQFEVEKFLADKDKWESFKSVRARGNQETNQYAIGALHQTGENRYRIRYEAPDGIVTYSVEVSYTSSYHPITFYPAIATTKITLSDTTSYSITDSYGKLVKKGEGREILVYDLNPGEYYLNIQNRMERFVKK</sequence>
<evidence type="ECO:0000313" key="1">
    <source>
        <dbReference type="EMBL" id="ELR73233.1"/>
    </source>
</evidence>
<organism evidence="1 2">
    <name type="scientific">Fulvivirga imtechensis AK7</name>
    <dbReference type="NCBI Taxonomy" id="1237149"/>
    <lineage>
        <taxon>Bacteria</taxon>
        <taxon>Pseudomonadati</taxon>
        <taxon>Bacteroidota</taxon>
        <taxon>Cytophagia</taxon>
        <taxon>Cytophagales</taxon>
        <taxon>Fulvivirgaceae</taxon>
        <taxon>Fulvivirga</taxon>
    </lineage>
</organism>
<dbReference type="Proteomes" id="UP000011135">
    <property type="component" value="Unassembled WGS sequence"/>
</dbReference>
<reference evidence="1 2" key="1">
    <citation type="submission" date="2012-12" db="EMBL/GenBank/DDBJ databases">
        <title>Genome assembly of Fulvivirga imtechensis AK7.</title>
        <authorList>
            <person name="Nupur N."/>
            <person name="Khatri I."/>
            <person name="Kumar R."/>
            <person name="Subramanian S."/>
            <person name="Pinnaka A."/>
        </authorList>
    </citation>
    <scope>NUCLEOTIDE SEQUENCE [LARGE SCALE GENOMIC DNA]</scope>
    <source>
        <strain evidence="1 2">AK7</strain>
    </source>
</reference>
<accession>L8JYK2</accession>
<keyword evidence="2" id="KW-1185">Reference proteome</keyword>
<dbReference type="RefSeq" id="WP_009578114.1">
    <property type="nucleotide sequence ID" value="NZ_AMZN01000007.1"/>
</dbReference>
<dbReference type="EMBL" id="AMZN01000007">
    <property type="protein sequence ID" value="ELR73233.1"/>
    <property type="molecule type" value="Genomic_DNA"/>
</dbReference>
<dbReference type="OrthoDB" id="1466693at2"/>
<evidence type="ECO:0000313" key="2">
    <source>
        <dbReference type="Proteomes" id="UP000011135"/>
    </source>
</evidence>
<proteinExistence type="predicted"/>